<proteinExistence type="inferred from homology"/>
<evidence type="ECO:0000256" key="5">
    <source>
        <dbReference type="ARBA" id="ARBA00023098"/>
    </source>
</evidence>
<dbReference type="Gene3D" id="3.40.50.1820">
    <property type="entry name" value="alpha/beta hydrolase"/>
    <property type="match status" value="1"/>
</dbReference>
<comment type="similarity">
    <text evidence="1 7">Belongs to the AB hydrolase superfamily. Lipase family.</text>
</comment>
<dbReference type="AlphaFoldDB" id="A0A5E4QVQ8"/>
<evidence type="ECO:0000256" key="7">
    <source>
        <dbReference type="PIRNR" id="PIRNR000862"/>
    </source>
</evidence>
<feature type="active site" description="Charge relay system" evidence="8">
    <location>
        <position position="391"/>
    </location>
</feature>
<reference evidence="10 11" key="1">
    <citation type="submission" date="2017-07" db="EMBL/GenBank/DDBJ databases">
        <authorList>
            <person name="Talla V."/>
            <person name="Backstrom N."/>
        </authorList>
    </citation>
    <scope>NUCLEOTIDE SEQUENCE [LARGE SCALE GENOMIC DNA]</scope>
</reference>
<keyword evidence="5" id="KW-0443">Lipid metabolism</keyword>
<gene>
    <name evidence="10" type="ORF">LSINAPIS_LOCUS11752</name>
</gene>
<dbReference type="SUPFAM" id="SSF53474">
    <property type="entry name" value="alpha/beta-Hydrolases"/>
    <property type="match status" value="1"/>
</dbReference>
<feature type="active site" description="Nucleophile" evidence="8">
    <location>
        <position position="185"/>
    </location>
</feature>
<evidence type="ECO:0000256" key="6">
    <source>
        <dbReference type="ARBA" id="ARBA00023180"/>
    </source>
</evidence>
<evidence type="ECO:0000259" key="9">
    <source>
        <dbReference type="Pfam" id="PF04083"/>
    </source>
</evidence>
<dbReference type="Pfam" id="PF04083">
    <property type="entry name" value="Abhydro_lipase"/>
    <property type="match status" value="1"/>
</dbReference>
<accession>A0A5E4QVQ8</accession>
<dbReference type="InterPro" id="IPR025483">
    <property type="entry name" value="Lipase_euk"/>
</dbReference>
<keyword evidence="6" id="KW-0325">Glycoprotein</keyword>
<evidence type="ECO:0000313" key="11">
    <source>
        <dbReference type="Proteomes" id="UP000324832"/>
    </source>
</evidence>
<dbReference type="InterPro" id="IPR029058">
    <property type="entry name" value="AB_hydrolase_fold"/>
</dbReference>
<dbReference type="GO" id="GO:0016788">
    <property type="term" value="F:hydrolase activity, acting on ester bonds"/>
    <property type="evidence" value="ECO:0007669"/>
    <property type="project" value="InterPro"/>
</dbReference>
<evidence type="ECO:0000256" key="2">
    <source>
        <dbReference type="ARBA" id="ARBA00022729"/>
    </source>
</evidence>
<sequence length="418" mass="47152">MASKGSVTFNILAATAALVVANVIRMRVLPIDFKSKNVLEYPNESLYNFTELANRYGYHSEEHTVVTEDGYILNVFRINSGNCDGRMKGPPVVLMHGLLLSSDAWLDAGPEAGLAYLLADSCYDLWVGNQRGNYYARRHLTLNPDKDPSFWDFSIDEIGFYDIPATIDYVLRNTGFGKLNYIGYSQGAGTFFVMCSERPGYCNKVNVVIGLAPAARQTHTKSMAYRLLATGISALEDPLSQSGFREIFSKTSPLQEIAKFICQVRFLSEPLCGNFISGFFDSYHPGSITNRTLGMMFSHFPAGTSLHTMARYGQSMQTDQFQKFDYGAARNMKKYGCKEPPKYNLSSVTPPMVILYGRNDHLVDTKDVYWLVNELPNVLEVEEVADPLWNHFDVAYSQYVNQRIFPTVYKYLEHFSTT</sequence>
<feature type="active site" description="Charge relay system" evidence="8">
    <location>
        <position position="360"/>
    </location>
</feature>
<dbReference type="PANTHER" id="PTHR11005">
    <property type="entry name" value="LYSOSOMAL ACID LIPASE-RELATED"/>
    <property type="match status" value="1"/>
</dbReference>
<dbReference type="InterPro" id="IPR006693">
    <property type="entry name" value="AB_hydrolase_lipase"/>
</dbReference>
<dbReference type="GO" id="GO:0016042">
    <property type="term" value="P:lipid catabolic process"/>
    <property type="evidence" value="ECO:0007669"/>
    <property type="project" value="UniProtKB-KW"/>
</dbReference>
<feature type="domain" description="Partial AB-hydrolase lipase" evidence="9">
    <location>
        <begin position="50"/>
        <end position="106"/>
    </location>
</feature>
<evidence type="ECO:0000313" key="10">
    <source>
        <dbReference type="EMBL" id="VVD01299.1"/>
    </source>
</evidence>
<keyword evidence="3 7" id="KW-0378">Hydrolase</keyword>
<name>A0A5E4QVQ8_9NEOP</name>
<evidence type="ECO:0000256" key="1">
    <source>
        <dbReference type="ARBA" id="ARBA00010701"/>
    </source>
</evidence>
<dbReference type="Proteomes" id="UP000324832">
    <property type="component" value="Unassembled WGS sequence"/>
</dbReference>
<evidence type="ECO:0000256" key="4">
    <source>
        <dbReference type="ARBA" id="ARBA00022963"/>
    </source>
</evidence>
<dbReference type="PIRSF" id="PIRSF000862">
    <property type="entry name" value="Steryl_ester_lip"/>
    <property type="match status" value="1"/>
</dbReference>
<evidence type="ECO:0000256" key="8">
    <source>
        <dbReference type="PIRSR" id="PIRSR000862-1"/>
    </source>
</evidence>
<protein>
    <recommendedName>
        <fullName evidence="7">Lipase</fullName>
    </recommendedName>
</protein>
<evidence type="ECO:0000256" key="3">
    <source>
        <dbReference type="ARBA" id="ARBA00022801"/>
    </source>
</evidence>
<keyword evidence="2" id="KW-0732">Signal</keyword>
<organism evidence="10 11">
    <name type="scientific">Leptidea sinapis</name>
    <dbReference type="NCBI Taxonomy" id="189913"/>
    <lineage>
        <taxon>Eukaryota</taxon>
        <taxon>Metazoa</taxon>
        <taxon>Ecdysozoa</taxon>
        <taxon>Arthropoda</taxon>
        <taxon>Hexapoda</taxon>
        <taxon>Insecta</taxon>
        <taxon>Pterygota</taxon>
        <taxon>Neoptera</taxon>
        <taxon>Endopterygota</taxon>
        <taxon>Lepidoptera</taxon>
        <taxon>Glossata</taxon>
        <taxon>Ditrysia</taxon>
        <taxon>Papilionoidea</taxon>
        <taxon>Pieridae</taxon>
        <taxon>Dismorphiinae</taxon>
        <taxon>Leptidea</taxon>
    </lineage>
</organism>
<keyword evidence="11" id="KW-1185">Reference proteome</keyword>
<dbReference type="FunFam" id="3.40.50.1820:FF:000057">
    <property type="entry name" value="Lipase"/>
    <property type="match status" value="1"/>
</dbReference>
<keyword evidence="4 7" id="KW-0442">Lipid degradation</keyword>
<dbReference type="EMBL" id="FZQP02005288">
    <property type="protein sequence ID" value="VVD01299.1"/>
    <property type="molecule type" value="Genomic_DNA"/>
</dbReference>